<keyword evidence="10" id="KW-1185">Reference proteome</keyword>
<reference evidence="9 10" key="1">
    <citation type="submission" date="2018-10" db="EMBL/GenBank/DDBJ databases">
        <authorList>
            <person name="Ekblom R."/>
            <person name="Jareborg N."/>
        </authorList>
    </citation>
    <scope>NUCLEOTIDE SEQUENCE [LARGE SCALE GENOMIC DNA]</scope>
    <source>
        <tissue evidence="9">Muscle</tissue>
    </source>
</reference>
<evidence type="ECO:0000256" key="5">
    <source>
        <dbReference type="ARBA" id="ARBA00038554"/>
    </source>
</evidence>
<sequence length="118" mass="12491">MASLLQLACIHLTLIPHDDEVMVTEDKINTLVKAADVNVEPCWPGLFAKAVANVNIRSPICNVGAWGPAPAVGAAPAGVPAPSTRSAPTEEKKVEAKKKTQRRLMSTCALVLLTKPLL</sequence>
<comment type="similarity">
    <text evidence="2">Belongs to the eukaryotic ribosomal protein P1/P2 family.</text>
</comment>
<dbReference type="GO" id="GO:0002181">
    <property type="term" value="P:cytoplasmic translation"/>
    <property type="evidence" value="ECO:0007669"/>
    <property type="project" value="TreeGrafter"/>
</dbReference>
<dbReference type="Proteomes" id="UP000269945">
    <property type="component" value="Unassembled WGS sequence"/>
</dbReference>
<proteinExistence type="inferred from homology"/>
<accession>A0A9X9MBE4</accession>
<evidence type="ECO:0000313" key="9">
    <source>
        <dbReference type="EMBL" id="VCX41229.1"/>
    </source>
</evidence>
<dbReference type="Gene3D" id="1.10.10.1410">
    <property type="match status" value="1"/>
</dbReference>
<dbReference type="AlphaFoldDB" id="A0A9X9MBE4"/>
<comment type="caution">
    <text evidence="9">The sequence shown here is derived from an EMBL/GenBank/DDBJ whole genome shotgun (WGS) entry which is preliminary data.</text>
</comment>
<dbReference type="Pfam" id="PF00428">
    <property type="entry name" value="Ribosomal_60s"/>
    <property type="match status" value="1"/>
</dbReference>
<dbReference type="GO" id="GO:0003735">
    <property type="term" value="F:structural constituent of ribosome"/>
    <property type="evidence" value="ECO:0007669"/>
    <property type="project" value="TreeGrafter"/>
</dbReference>
<feature type="compositionally biased region" description="Basic and acidic residues" evidence="8">
    <location>
        <begin position="88"/>
        <end position="98"/>
    </location>
</feature>
<gene>
    <name evidence="9" type="ORF">BN2614_LOCUS1</name>
</gene>
<evidence type="ECO:0000256" key="4">
    <source>
        <dbReference type="ARBA" id="ARBA00023274"/>
    </source>
</evidence>
<dbReference type="FunFam" id="1.10.10.1410:FF:000001">
    <property type="entry name" value="60S acidic ribosomal protein P1"/>
    <property type="match status" value="1"/>
</dbReference>
<keyword evidence="3" id="KW-0689">Ribosomal protein</keyword>
<dbReference type="PANTHER" id="PTHR45696:SF32">
    <property type="entry name" value="LARGE RIBOSOMAL SUBUNIT PROTEIN P1"/>
    <property type="match status" value="1"/>
</dbReference>
<dbReference type="EMBL" id="CYRY02045699">
    <property type="protein sequence ID" value="VCX41229.1"/>
    <property type="molecule type" value="Genomic_DNA"/>
</dbReference>
<dbReference type="GO" id="GO:0030295">
    <property type="term" value="F:protein kinase activator activity"/>
    <property type="evidence" value="ECO:0007669"/>
    <property type="project" value="TreeGrafter"/>
</dbReference>
<dbReference type="InterPro" id="IPR038716">
    <property type="entry name" value="P1/P2_N_sf"/>
</dbReference>
<evidence type="ECO:0000256" key="2">
    <source>
        <dbReference type="ARBA" id="ARBA00005436"/>
    </source>
</evidence>
<evidence type="ECO:0000256" key="7">
    <source>
        <dbReference type="ARBA" id="ARBA00042918"/>
    </source>
</evidence>
<dbReference type="CDD" id="cd05831">
    <property type="entry name" value="Ribosomal_P1"/>
    <property type="match status" value="1"/>
</dbReference>
<feature type="region of interest" description="Disordered" evidence="8">
    <location>
        <begin position="74"/>
        <end position="99"/>
    </location>
</feature>
<evidence type="ECO:0000313" key="10">
    <source>
        <dbReference type="Proteomes" id="UP000269945"/>
    </source>
</evidence>
<comment type="function">
    <text evidence="1">Plays an important role in the elongation step of protein synthesis.</text>
</comment>
<organism evidence="9 10">
    <name type="scientific">Gulo gulo</name>
    <name type="common">Wolverine</name>
    <name type="synonym">Gluton</name>
    <dbReference type="NCBI Taxonomy" id="48420"/>
    <lineage>
        <taxon>Eukaryota</taxon>
        <taxon>Metazoa</taxon>
        <taxon>Chordata</taxon>
        <taxon>Craniata</taxon>
        <taxon>Vertebrata</taxon>
        <taxon>Euteleostomi</taxon>
        <taxon>Mammalia</taxon>
        <taxon>Eutheria</taxon>
        <taxon>Laurasiatheria</taxon>
        <taxon>Carnivora</taxon>
        <taxon>Caniformia</taxon>
        <taxon>Musteloidea</taxon>
        <taxon>Mustelidae</taxon>
        <taxon>Guloninae</taxon>
        <taxon>Gulo</taxon>
    </lineage>
</organism>
<evidence type="ECO:0000256" key="1">
    <source>
        <dbReference type="ARBA" id="ARBA00003362"/>
    </source>
</evidence>
<dbReference type="GO" id="GO:0022625">
    <property type="term" value="C:cytosolic large ribosomal subunit"/>
    <property type="evidence" value="ECO:0007669"/>
    <property type="project" value="TreeGrafter"/>
</dbReference>
<evidence type="ECO:0000256" key="3">
    <source>
        <dbReference type="ARBA" id="ARBA00022980"/>
    </source>
</evidence>
<name>A0A9X9MBE4_GULGU</name>
<dbReference type="PANTHER" id="PTHR45696">
    <property type="entry name" value="60S ACIDIC RIBOSOMAL PROTEIN P1"/>
    <property type="match status" value="1"/>
</dbReference>
<evidence type="ECO:0000256" key="6">
    <source>
        <dbReference type="ARBA" id="ARBA00041116"/>
    </source>
</evidence>
<protein>
    <recommendedName>
        <fullName evidence="6">Large ribosomal subunit protein P1</fullName>
    </recommendedName>
    <alternativeName>
        <fullName evidence="7">60S acidic ribosomal protein P1</fullName>
    </alternativeName>
</protein>
<comment type="subunit">
    <text evidence="5">Heterodimer with RPLP2 at the lateral ribosomal stalk of the large ribosomal subunit.</text>
</comment>
<dbReference type="GO" id="GO:0043021">
    <property type="term" value="F:ribonucleoprotein complex binding"/>
    <property type="evidence" value="ECO:0007669"/>
    <property type="project" value="TreeGrafter"/>
</dbReference>
<keyword evidence="4" id="KW-0687">Ribonucleoprotein</keyword>
<evidence type="ECO:0000256" key="8">
    <source>
        <dbReference type="SAM" id="MobiDB-lite"/>
    </source>
</evidence>